<evidence type="ECO:0008006" key="3">
    <source>
        <dbReference type="Google" id="ProtNLM"/>
    </source>
</evidence>
<accession>B2JCN2</accession>
<evidence type="ECO:0000313" key="1">
    <source>
        <dbReference type="EMBL" id="ACC71033.1"/>
    </source>
</evidence>
<gene>
    <name evidence="1" type="ordered locus">Bphy_1854</name>
</gene>
<dbReference type="AlphaFoldDB" id="B2JCN2"/>
<dbReference type="eggNOG" id="COG4104">
    <property type="taxonomic scope" value="Bacteria"/>
</dbReference>
<sequence length="101" mass="10539">MMSKSVNGSARANLCNRETANGTVQVVSTTIQPEGRDVTHEGGNVACPACRTTGTIQCDGQREVMTAPDGRHAALSDDLCICGCKPHPKLVASQQVLSVGE</sequence>
<name>B2JCN2_PARP8</name>
<proteinExistence type="predicted"/>
<dbReference type="EMBL" id="CP001043">
    <property type="protein sequence ID" value="ACC71033.1"/>
    <property type="molecule type" value="Genomic_DNA"/>
</dbReference>
<evidence type="ECO:0000313" key="2">
    <source>
        <dbReference type="Proteomes" id="UP000001192"/>
    </source>
</evidence>
<dbReference type="Proteomes" id="UP000001192">
    <property type="component" value="Chromosome 1"/>
</dbReference>
<reference evidence="2" key="1">
    <citation type="journal article" date="2014" name="Stand. Genomic Sci.">
        <title>Complete genome sequence of Burkholderia phymatum STM815(T), a broad host range and efficient nitrogen-fixing symbiont of Mimosa species.</title>
        <authorList>
            <person name="Moulin L."/>
            <person name="Klonowska A."/>
            <person name="Caroline B."/>
            <person name="Booth K."/>
            <person name="Vriezen J.A."/>
            <person name="Melkonian R."/>
            <person name="James E.K."/>
            <person name="Young J.P."/>
            <person name="Bena G."/>
            <person name="Hauser L."/>
            <person name="Land M."/>
            <person name="Kyrpides N."/>
            <person name="Bruce D."/>
            <person name="Chain P."/>
            <person name="Copeland A."/>
            <person name="Pitluck S."/>
            <person name="Woyke T."/>
            <person name="Lizotte-Waniewski M."/>
            <person name="Bristow J."/>
            <person name="Riley M."/>
        </authorList>
    </citation>
    <scope>NUCLEOTIDE SEQUENCE [LARGE SCALE GENOMIC DNA]</scope>
    <source>
        <strain evidence="2">DSM 17167 / CIP 108236 / LMG 21445 / STM815</strain>
    </source>
</reference>
<dbReference type="KEGG" id="bph:Bphy_1854"/>
<protein>
    <recommendedName>
        <fullName evidence="3">PAAR repeat-containing protein</fullName>
    </recommendedName>
</protein>
<keyword evidence="2" id="KW-1185">Reference proteome</keyword>
<organism evidence="1 2">
    <name type="scientific">Paraburkholderia phymatum (strain DSM 17167 / CIP 108236 / LMG 21445 / STM815)</name>
    <name type="common">Burkholderia phymatum</name>
    <dbReference type="NCBI Taxonomy" id="391038"/>
    <lineage>
        <taxon>Bacteria</taxon>
        <taxon>Pseudomonadati</taxon>
        <taxon>Pseudomonadota</taxon>
        <taxon>Betaproteobacteria</taxon>
        <taxon>Burkholderiales</taxon>
        <taxon>Burkholderiaceae</taxon>
        <taxon>Paraburkholderia</taxon>
    </lineage>
</organism>
<dbReference type="CDD" id="cd14744">
    <property type="entry name" value="PAAR_CT_2"/>
    <property type="match status" value="1"/>
</dbReference>
<dbReference type="RefSeq" id="WP_012401243.1">
    <property type="nucleotide sequence ID" value="NC_010622.1"/>
</dbReference>
<dbReference type="HOGENOM" id="CLU_148568_4_2_4"/>